<protein>
    <submittedName>
        <fullName evidence="5">Putative disease resistance protein RGA3</fullName>
    </submittedName>
</protein>
<dbReference type="Pfam" id="PF25019">
    <property type="entry name" value="LRR_R13L1-DRL21"/>
    <property type="match status" value="1"/>
</dbReference>
<evidence type="ECO:0000313" key="6">
    <source>
        <dbReference type="Proteomes" id="UP000030645"/>
    </source>
</evidence>
<dbReference type="Gene3D" id="3.40.50.300">
    <property type="entry name" value="P-loop containing nucleotide triphosphate hydrolases"/>
    <property type="match status" value="1"/>
</dbReference>
<keyword evidence="2" id="KW-0611">Plant defense</keyword>
<dbReference type="GO" id="GO:0006952">
    <property type="term" value="P:defense response"/>
    <property type="evidence" value="ECO:0007669"/>
    <property type="project" value="UniProtKB-KW"/>
</dbReference>
<dbReference type="KEGG" id="mnt:21386746"/>
<feature type="domain" description="Disease resistance protein winged helix" evidence="3">
    <location>
        <begin position="414"/>
        <end position="483"/>
    </location>
</feature>
<dbReference type="PANTHER" id="PTHR47186:SF13">
    <property type="entry name" value="DISEASE RESISTANCE PROTEIN RGA3"/>
    <property type="match status" value="1"/>
</dbReference>
<dbReference type="AlphaFoldDB" id="W9R4Q4"/>
<dbReference type="SUPFAM" id="SSF52540">
    <property type="entry name" value="P-loop containing nucleoside triphosphate hydrolases"/>
    <property type="match status" value="1"/>
</dbReference>
<evidence type="ECO:0000259" key="3">
    <source>
        <dbReference type="Pfam" id="PF23559"/>
    </source>
</evidence>
<dbReference type="InterPro" id="IPR032675">
    <property type="entry name" value="LRR_dom_sf"/>
</dbReference>
<organism evidence="5 6">
    <name type="scientific">Morus notabilis</name>
    <dbReference type="NCBI Taxonomy" id="981085"/>
    <lineage>
        <taxon>Eukaryota</taxon>
        <taxon>Viridiplantae</taxon>
        <taxon>Streptophyta</taxon>
        <taxon>Embryophyta</taxon>
        <taxon>Tracheophyta</taxon>
        <taxon>Spermatophyta</taxon>
        <taxon>Magnoliopsida</taxon>
        <taxon>eudicotyledons</taxon>
        <taxon>Gunneridae</taxon>
        <taxon>Pentapetalae</taxon>
        <taxon>rosids</taxon>
        <taxon>fabids</taxon>
        <taxon>Rosales</taxon>
        <taxon>Moraceae</taxon>
        <taxon>Moreae</taxon>
        <taxon>Morus</taxon>
    </lineage>
</organism>
<dbReference type="EMBL" id="KE344572">
    <property type="protein sequence ID" value="EXB68161.1"/>
    <property type="molecule type" value="Genomic_DNA"/>
</dbReference>
<feature type="domain" description="R13L1/DRL21-like LRR repeat region" evidence="4">
    <location>
        <begin position="717"/>
        <end position="839"/>
    </location>
</feature>
<dbReference type="Proteomes" id="UP000030645">
    <property type="component" value="Unassembled WGS sequence"/>
</dbReference>
<name>W9R4Q4_9ROSA</name>
<dbReference type="Gene3D" id="3.80.10.10">
    <property type="entry name" value="Ribonuclease Inhibitor"/>
    <property type="match status" value="3"/>
</dbReference>
<dbReference type="PANTHER" id="PTHR47186">
    <property type="entry name" value="LEUCINE-RICH REPEAT-CONTAINING PROTEIN 57"/>
    <property type="match status" value="1"/>
</dbReference>
<accession>W9R4Q4</accession>
<dbReference type="OrthoDB" id="913410at2759"/>
<dbReference type="InterPro" id="IPR036388">
    <property type="entry name" value="WH-like_DNA-bd_sf"/>
</dbReference>
<dbReference type="SUPFAM" id="SSF52047">
    <property type="entry name" value="RNI-like"/>
    <property type="match status" value="1"/>
</dbReference>
<dbReference type="Pfam" id="PF23559">
    <property type="entry name" value="WHD_DRP"/>
    <property type="match status" value="1"/>
</dbReference>
<proteinExistence type="predicted"/>
<keyword evidence="6" id="KW-1185">Reference proteome</keyword>
<dbReference type="InterPro" id="IPR058922">
    <property type="entry name" value="WHD_DRP"/>
</dbReference>
<evidence type="ECO:0000256" key="1">
    <source>
        <dbReference type="ARBA" id="ARBA00022737"/>
    </source>
</evidence>
<sequence>MSENIASVANRIFERLCLDLFDFLDPAAWPDHPRVDYHELQRLHEKISTIKSAFDHKKKNMQTCFSYIHGLNSSELEGSMHDLEDKVDEMFSESFRRRKLIKVCKIHSTGSSQKQRPTLSLPNYFWSNFEEAIHDITELISSCVESSALSLIETFEIIEIAFRQEDGPCVPVVPIISKLGAVKTALALFIHGGAARREPGFDTLIRVCVYELFNMRVQVRVQEVAELNSWESAVPTDDLEGFLQEATKGKTFVLVLHDLRSVEDETYWRCLKRLAARVGKGGSKIFIVTSNEEAAENMGTKPPFFLDSSSGFDEEQFIITVCRETRTPEHVLSKWLGSVLTGNDDRAWKVTVINTIVDILQFNYTKNFWQSWISKGSTLNDDDRLDEIEIDRSLFQRYVELPSYLKQCFEYCRLFPKDCEIDVHTLIHLWMAQGFITLLDDDSQSLEDVGHMYFVVLLEKGFFQKVDQSDDHILDRAVTRCKMDGSGYNLLIIIGGMRYVVLHSGDGDYDLDHFPTTHHVSFNFHLHSPRQIPRSMKDDPEMIRSILLPRQSLLKYEEGMIDPEKILHIAATQSSKDSLHWRPGLVTDAIISKFRWLRALDLHDLGIKVVPHFIEELMHLRYLDLSKNAYMKALPASVTKLEYLQTLKLSDCIGLEELPKDIKNLVNLRSLEIDGCYNLTHMPRGLGELTNLHVLPQFVLNKEMKDSSSAYGNSGGLNELEKLNNLRGELQIKNLTTSKDAKAAYLGAKQDLQVLSLDWDVGETGPFPPEVYESQLEDLKPHLDLKGLTLHGYGGTMFPTWLNVPQRNLVKLLLRKCWGCKYLPPFGQLVKLKVLILDEISNLEYIEDESKTYFPALQELSLTEMPKLRGWRKTESVSLGNQKYLPSFPCLSKLVIENCPQLDSMPLFPTLEEGLVLESTCLSPLHLTKKPELASSSTTSPPLALSKLKNLSIASIDKFDGSKAGEIAWDSLKSLQTLKLNSLPELTTLPEGLQQVTTLQELHVGHCGLKKIPAWIGKLKFLEKLVIRTCPMLETLPAEIRSLESSKRLEIDDCPNLYRSRLAYD</sequence>
<dbReference type="InterPro" id="IPR027417">
    <property type="entry name" value="P-loop_NTPase"/>
</dbReference>
<evidence type="ECO:0000259" key="4">
    <source>
        <dbReference type="Pfam" id="PF25019"/>
    </source>
</evidence>
<reference evidence="6" key="1">
    <citation type="submission" date="2013-01" db="EMBL/GenBank/DDBJ databases">
        <title>Draft Genome Sequence of a Mulberry Tree, Morus notabilis C.K. Schneid.</title>
        <authorList>
            <person name="He N."/>
            <person name="Zhao S."/>
        </authorList>
    </citation>
    <scope>NUCLEOTIDE SEQUENCE</scope>
</reference>
<dbReference type="Gene3D" id="1.10.10.10">
    <property type="entry name" value="Winged helix-like DNA-binding domain superfamily/Winged helix DNA-binding domain"/>
    <property type="match status" value="1"/>
</dbReference>
<dbReference type="InterPro" id="IPR056789">
    <property type="entry name" value="LRR_R13L1-DRL21"/>
</dbReference>
<evidence type="ECO:0000256" key="2">
    <source>
        <dbReference type="ARBA" id="ARBA00022821"/>
    </source>
</evidence>
<dbReference type="eggNOG" id="KOG4658">
    <property type="taxonomic scope" value="Eukaryota"/>
</dbReference>
<gene>
    <name evidence="5" type="ORF">L484_003202</name>
</gene>
<evidence type="ECO:0000313" key="5">
    <source>
        <dbReference type="EMBL" id="EXB68161.1"/>
    </source>
</evidence>
<keyword evidence="1" id="KW-0677">Repeat</keyword>